<name>A0A497U4F6_9FLAO</name>
<dbReference type="EMBL" id="RCCB01000014">
    <property type="protein sequence ID" value="RLJ23755.1"/>
    <property type="molecule type" value="Genomic_DNA"/>
</dbReference>
<protein>
    <submittedName>
        <fullName evidence="4">Glycosyltransferase involved in cell wall biosynthesis</fullName>
    </submittedName>
</protein>
<reference evidence="4 6" key="2">
    <citation type="submission" date="2018-10" db="EMBL/GenBank/DDBJ databases">
        <title>Genomic Encyclopedia of Archaeal and Bacterial Type Strains, Phase II (KMG-II): from individual species to whole genera.</title>
        <authorList>
            <person name="Goeker M."/>
        </authorList>
    </citation>
    <scope>NUCLEOTIDE SEQUENCE [LARGE SCALE GENOMIC DNA]</scope>
    <source>
        <strain evidence="4 6">DSM 21886</strain>
    </source>
</reference>
<dbReference type="SUPFAM" id="SSF53756">
    <property type="entry name" value="UDP-Glycosyltransferase/glycogen phosphorylase"/>
    <property type="match status" value="1"/>
</dbReference>
<dbReference type="Proteomes" id="UP000275027">
    <property type="component" value="Unassembled WGS sequence"/>
</dbReference>
<dbReference type="Pfam" id="PF13477">
    <property type="entry name" value="Glyco_trans_4_2"/>
    <property type="match status" value="1"/>
</dbReference>
<dbReference type="InterPro" id="IPR028098">
    <property type="entry name" value="Glyco_trans_4-like_N"/>
</dbReference>
<evidence type="ECO:0000259" key="1">
    <source>
        <dbReference type="Pfam" id="PF00534"/>
    </source>
</evidence>
<dbReference type="Proteomes" id="UP000233767">
    <property type="component" value="Unassembled WGS sequence"/>
</dbReference>
<dbReference type="CDD" id="cd03808">
    <property type="entry name" value="GT4_CapM-like"/>
    <property type="match status" value="1"/>
</dbReference>
<sequence>MKKKICFIVSTPYTAKAFLENHFEVLSEHYDVYLVANLDDPEIKNYSNKYLQEVKHIPIYRKISLLKDIKALFLLIRYLNKSNFDITTTFTPKAGLIGILASKIVGVKKRVYFFTGQVWHTKKGVFKKFLMTLDKFVVALSTDIIVDGQPQRNFLIENKIIKPNRSIVLGKGTISGIDISRFSLKNEIREKIRSELNYSQEDFVFMFLGRLNTDKGIMDLVQAFKKINAKYPEAKLLVIGPDEENISAKIIAELDRGTYILYGSTDKPENLMQVGDVFCLPSHREAFGLSIIEASACGRPILCSDTYGLKDTIIENVTGLRHKAHDVDSIYKQMEVLIKDSALRQNLGINGRKYVEEHFSKNILTGLWLKYYNSLLKN</sequence>
<feature type="domain" description="Glycosyl transferase family 1" evidence="1">
    <location>
        <begin position="189"/>
        <end position="353"/>
    </location>
</feature>
<gene>
    <name evidence="3" type="ORF">B0G92_2999</name>
    <name evidence="4" type="ORF">CLV50_3029</name>
</gene>
<dbReference type="AlphaFoldDB" id="A0A497U4F6"/>
<evidence type="ECO:0000259" key="2">
    <source>
        <dbReference type="Pfam" id="PF13477"/>
    </source>
</evidence>
<dbReference type="GO" id="GO:0016757">
    <property type="term" value="F:glycosyltransferase activity"/>
    <property type="evidence" value="ECO:0007669"/>
    <property type="project" value="InterPro"/>
</dbReference>
<dbReference type="PANTHER" id="PTHR12526:SF630">
    <property type="entry name" value="GLYCOSYLTRANSFERASE"/>
    <property type="match status" value="1"/>
</dbReference>
<dbReference type="EMBL" id="PJND01000010">
    <property type="protein sequence ID" value="PKW20287.1"/>
    <property type="molecule type" value="Genomic_DNA"/>
</dbReference>
<dbReference type="Pfam" id="PF00534">
    <property type="entry name" value="Glycos_transf_1"/>
    <property type="match status" value="1"/>
</dbReference>
<proteinExistence type="predicted"/>
<keyword evidence="5" id="KW-1185">Reference proteome</keyword>
<dbReference type="InterPro" id="IPR001296">
    <property type="entry name" value="Glyco_trans_1"/>
</dbReference>
<evidence type="ECO:0000313" key="6">
    <source>
        <dbReference type="Proteomes" id="UP000275027"/>
    </source>
</evidence>
<dbReference type="RefSeq" id="WP_101472809.1">
    <property type="nucleotide sequence ID" value="NZ_PJND01000010.1"/>
</dbReference>
<organism evidence="4 6">
    <name type="scientific">Flavobacterium lindanitolerans</name>
    <dbReference type="NCBI Taxonomy" id="428988"/>
    <lineage>
        <taxon>Bacteria</taxon>
        <taxon>Pseudomonadati</taxon>
        <taxon>Bacteroidota</taxon>
        <taxon>Flavobacteriia</taxon>
        <taxon>Flavobacteriales</taxon>
        <taxon>Flavobacteriaceae</taxon>
        <taxon>Flavobacterium</taxon>
    </lineage>
</organism>
<evidence type="ECO:0000313" key="4">
    <source>
        <dbReference type="EMBL" id="RLJ23755.1"/>
    </source>
</evidence>
<keyword evidence="4" id="KW-0808">Transferase</keyword>
<dbReference type="PANTHER" id="PTHR12526">
    <property type="entry name" value="GLYCOSYLTRANSFERASE"/>
    <property type="match status" value="1"/>
</dbReference>
<feature type="domain" description="Glycosyltransferase subfamily 4-like N-terminal" evidence="2">
    <location>
        <begin position="4"/>
        <end position="125"/>
    </location>
</feature>
<reference evidence="3 5" key="1">
    <citation type="submission" date="2017-12" db="EMBL/GenBank/DDBJ databases">
        <title>Genomic Encyclopedia of Type Strains, Phase III (KMG-III): the genomes of soil and plant-associated and newly described type strains.</title>
        <authorList>
            <person name="Whitman W."/>
        </authorList>
    </citation>
    <scope>NUCLEOTIDE SEQUENCE [LARGE SCALE GENOMIC DNA]</scope>
    <source>
        <strain evidence="3 5">IP-10</strain>
    </source>
</reference>
<comment type="caution">
    <text evidence="4">The sequence shown here is derived from an EMBL/GenBank/DDBJ whole genome shotgun (WGS) entry which is preliminary data.</text>
</comment>
<dbReference type="Gene3D" id="3.40.50.2000">
    <property type="entry name" value="Glycogen Phosphorylase B"/>
    <property type="match status" value="2"/>
</dbReference>
<evidence type="ECO:0000313" key="3">
    <source>
        <dbReference type="EMBL" id="PKW20287.1"/>
    </source>
</evidence>
<accession>A0A497U4F6</accession>
<evidence type="ECO:0000313" key="5">
    <source>
        <dbReference type="Proteomes" id="UP000233767"/>
    </source>
</evidence>